<evidence type="ECO:0000313" key="1">
    <source>
        <dbReference type="EMBL" id="OMP00965.1"/>
    </source>
</evidence>
<evidence type="ECO:0000313" key="2">
    <source>
        <dbReference type="Proteomes" id="UP000188268"/>
    </source>
</evidence>
<accession>A0A1R3K1K0</accession>
<gene>
    <name evidence="1" type="ORF">CCACVL1_03216</name>
</gene>
<dbReference type="EMBL" id="AWWV01006556">
    <property type="protein sequence ID" value="OMP00965.1"/>
    <property type="molecule type" value="Genomic_DNA"/>
</dbReference>
<dbReference type="Proteomes" id="UP000188268">
    <property type="component" value="Unassembled WGS sequence"/>
</dbReference>
<protein>
    <submittedName>
        <fullName evidence="1">Uncharacterized protein</fullName>
    </submittedName>
</protein>
<keyword evidence="2" id="KW-1185">Reference proteome</keyword>
<name>A0A1R3K1K0_COCAP</name>
<dbReference type="AlphaFoldDB" id="A0A1R3K1K0"/>
<organism evidence="1 2">
    <name type="scientific">Corchorus capsularis</name>
    <name type="common">Jute</name>
    <dbReference type="NCBI Taxonomy" id="210143"/>
    <lineage>
        <taxon>Eukaryota</taxon>
        <taxon>Viridiplantae</taxon>
        <taxon>Streptophyta</taxon>
        <taxon>Embryophyta</taxon>
        <taxon>Tracheophyta</taxon>
        <taxon>Spermatophyta</taxon>
        <taxon>Magnoliopsida</taxon>
        <taxon>eudicotyledons</taxon>
        <taxon>Gunneridae</taxon>
        <taxon>Pentapetalae</taxon>
        <taxon>rosids</taxon>
        <taxon>malvids</taxon>
        <taxon>Malvales</taxon>
        <taxon>Malvaceae</taxon>
        <taxon>Grewioideae</taxon>
        <taxon>Apeibeae</taxon>
        <taxon>Corchorus</taxon>
    </lineage>
</organism>
<dbReference type="Gramene" id="OMP00965">
    <property type="protein sequence ID" value="OMP00965"/>
    <property type="gene ID" value="CCACVL1_03216"/>
</dbReference>
<proteinExistence type="predicted"/>
<reference evidence="1 2" key="1">
    <citation type="submission" date="2013-09" db="EMBL/GenBank/DDBJ databases">
        <title>Corchorus capsularis genome sequencing.</title>
        <authorList>
            <person name="Alam M."/>
            <person name="Haque M.S."/>
            <person name="Islam M.S."/>
            <person name="Emdad E.M."/>
            <person name="Islam M.M."/>
            <person name="Ahmed B."/>
            <person name="Halim A."/>
            <person name="Hossen Q.M.M."/>
            <person name="Hossain M.Z."/>
            <person name="Ahmed R."/>
            <person name="Khan M.M."/>
            <person name="Islam R."/>
            <person name="Rashid M.M."/>
            <person name="Khan S.A."/>
            <person name="Rahman M.S."/>
            <person name="Alam M."/>
        </authorList>
    </citation>
    <scope>NUCLEOTIDE SEQUENCE [LARGE SCALE GENOMIC DNA]</scope>
    <source>
        <strain evidence="2">cv. CVL-1</strain>
        <tissue evidence="1">Whole seedling</tissue>
    </source>
</reference>
<sequence length="50" mass="5878">MALRGSIRIKSEFPCFQQLSMIFPRFSKKLRIRVSNVSRIVRFLVFICTG</sequence>
<comment type="caution">
    <text evidence="1">The sequence shown here is derived from an EMBL/GenBank/DDBJ whole genome shotgun (WGS) entry which is preliminary data.</text>
</comment>